<protein>
    <submittedName>
        <fullName evidence="1">19012_t:CDS:1</fullName>
    </submittedName>
</protein>
<name>A0ACA9K836_9GLOM</name>
<reference evidence="1" key="1">
    <citation type="submission" date="2021-06" db="EMBL/GenBank/DDBJ databases">
        <authorList>
            <person name="Kallberg Y."/>
            <person name="Tangrot J."/>
            <person name="Rosling A."/>
        </authorList>
    </citation>
    <scope>NUCLEOTIDE SEQUENCE</scope>
    <source>
        <strain evidence="1">MA461A</strain>
    </source>
</reference>
<proteinExistence type="predicted"/>
<keyword evidence="2" id="KW-1185">Reference proteome</keyword>
<gene>
    <name evidence="1" type="ORF">RPERSI_LOCUS24</name>
</gene>
<evidence type="ECO:0000313" key="2">
    <source>
        <dbReference type="Proteomes" id="UP000789920"/>
    </source>
</evidence>
<dbReference type="EMBL" id="CAJVQC010000017">
    <property type="protein sequence ID" value="CAG8457830.1"/>
    <property type="molecule type" value="Genomic_DNA"/>
</dbReference>
<comment type="caution">
    <text evidence="1">The sequence shown here is derived from an EMBL/GenBank/DDBJ whole genome shotgun (WGS) entry which is preliminary data.</text>
</comment>
<dbReference type="Proteomes" id="UP000789920">
    <property type="component" value="Unassembled WGS sequence"/>
</dbReference>
<sequence length="194" mass="22397">MRLFYLTLYIDYFIIIDFSITKTPIEHQYRLKRELAARQSEEQRERYKKQYRESKARTFNCVTISTTTDSFAQPQKNFVFASSMNNTNFSIFNHVTTATSTESFVQSQESFVSLSTNDNSSFIFSSLNRFLTPHLPQEILISVASSTLTTIHHVQNLIKDVNNSILQLLDVQTIDIVSETIVVNVEEATEMRIS</sequence>
<accession>A0ACA9K836</accession>
<evidence type="ECO:0000313" key="1">
    <source>
        <dbReference type="EMBL" id="CAG8457830.1"/>
    </source>
</evidence>
<organism evidence="1 2">
    <name type="scientific">Racocetra persica</name>
    <dbReference type="NCBI Taxonomy" id="160502"/>
    <lineage>
        <taxon>Eukaryota</taxon>
        <taxon>Fungi</taxon>
        <taxon>Fungi incertae sedis</taxon>
        <taxon>Mucoromycota</taxon>
        <taxon>Glomeromycotina</taxon>
        <taxon>Glomeromycetes</taxon>
        <taxon>Diversisporales</taxon>
        <taxon>Gigasporaceae</taxon>
        <taxon>Racocetra</taxon>
    </lineage>
</organism>